<proteinExistence type="predicted"/>
<protein>
    <submittedName>
        <fullName evidence="10">Cation:proton antiporter</fullName>
    </submittedName>
</protein>
<dbReference type="InterPro" id="IPR042106">
    <property type="entry name" value="Nuo/plastoQ_OxRdtase_6_NuoJ"/>
</dbReference>
<dbReference type="GO" id="GO:0005886">
    <property type="term" value="C:plasma membrane"/>
    <property type="evidence" value="ECO:0007669"/>
    <property type="project" value="UniProtKB-SubCell"/>
</dbReference>
<accession>A0A0S2KDC0</accession>
<dbReference type="Gene3D" id="1.20.120.1200">
    <property type="entry name" value="NADH-ubiquinone/plastoquinone oxidoreductase chain 6, subunit NuoJ"/>
    <property type="match status" value="1"/>
</dbReference>
<evidence type="ECO:0000259" key="9">
    <source>
        <dbReference type="Pfam" id="PF20501"/>
    </source>
</evidence>
<keyword evidence="3" id="KW-1003">Cell membrane</keyword>
<evidence type="ECO:0000256" key="4">
    <source>
        <dbReference type="ARBA" id="ARBA00022692"/>
    </source>
</evidence>
<dbReference type="Pfam" id="PF13244">
    <property type="entry name" value="MbhD"/>
    <property type="match status" value="1"/>
</dbReference>
<dbReference type="STRING" id="1249552.PS2015_1442"/>
<evidence type="ECO:0000256" key="5">
    <source>
        <dbReference type="ARBA" id="ARBA00022989"/>
    </source>
</evidence>
<feature type="domain" description="MrpA C-terminal/MbhD" evidence="8">
    <location>
        <begin position="14"/>
        <end position="78"/>
    </location>
</feature>
<gene>
    <name evidence="10" type="ORF">PS2015_1442</name>
</gene>
<evidence type="ECO:0000256" key="1">
    <source>
        <dbReference type="ARBA" id="ARBA00004651"/>
    </source>
</evidence>
<evidence type="ECO:0000256" key="3">
    <source>
        <dbReference type="ARBA" id="ARBA00022475"/>
    </source>
</evidence>
<evidence type="ECO:0000256" key="7">
    <source>
        <dbReference type="SAM" id="Phobius"/>
    </source>
</evidence>
<dbReference type="Pfam" id="PF20501">
    <property type="entry name" value="MbhE"/>
    <property type="match status" value="1"/>
</dbReference>
<dbReference type="InterPro" id="IPR046806">
    <property type="entry name" value="MrpA_C/MbhE"/>
</dbReference>
<name>A0A0S2KDC0_9GAMM</name>
<evidence type="ECO:0000313" key="11">
    <source>
        <dbReference type="Proteomes" id="UP000065641"/>
    </source>
</evidence>
<evidence type="ECO:0000259" key="8">
    <source>
        <dbReference type="Pfam" id="PF13244"/>
    </source>
</evidence>
<dbReference type="RefSeq" id="WP_335338262.1">
    <property type="nucleotide sequence ID" value="NZ_CP013189.1"/>
</dbReference>
<keyword evidence="5 7" id="KW-1133">Transmembrane helix</keyword>
<dbReference type="NCBIfam" id="NF009159">
    <property type="entry name" value="PRK12504.1"/>
    <property type="match status" value="1"/>
</dbReference>
<dbReference type="PANTHER" id="PTHR43373">
    <property type="entry name" value="NA(+)/H(+) ANTIPORTER SUBUNIT"/>
    <property type="match status" value="1"/>
</dbReference>
<dbReference type="KEGG" id="pspi:PS2015_1442"/>
<feature type="transmembrane region" description="Helical" evidence="7">
    <location>
        <begin position="6"/>
        <end position="23"/>
    </location>
</feature>
<sequence length="185" mass="20093">MILEQLIDVFLLAFLAVISIAVLRMRDLFGAVMLFGLYSLTSASLFMVLDAADVAFTEAAVGAGISTILMLCTLSLTGRKEKSLQKKAKMLPLIIVLVTGATLIYGILDLPPFGAPDNPPHTHVTPRYIEQSPEEIDVPNFVTAVLASYRGFDTLGEVVVIFTAGVGVLLLIGRRRRDEKKERAS</sequence>
<dbReference type="PATRIC" id="fig|1249552.3.peg.1446"/>
<keyword evidence="11" id="KW-1185">Reference proteome</keyword>
<keyword evidence="6 7" id="KW-0472">Membrane</keyword>
<feature type="transmembrane region" description="Helical" evidence="7">
    <location>
        <begin position="28"/>
        <end position="49"/>
    </location>
</feature>
<evidence type="ECO:0000256" key="6">
    <source>
        <dbReference type="ARBA" id="ARBA00023136"/>
    </source>
</evidence>
<feature type="transmembrane region" description="Helical" evidence="7">
    <location>
        <begin position="90"/>
        <end position="108"/>
    </location>
</feature>
<dbReference type="EMBL" id="CP013189">
    <property type="protein sequence ID" value="ALO46099.1"/>
    <property type="molecule type" value="Genomic_DNA"/>
</dbReference>
<dbReference type="Proteomes" id="UP000065641">
    <property type="component" value="Chromosome"/>
</dbReference>
<keyword evidence="4 7" id="KW-0812">Transmembrane</keyword>
<reference evidence="10 11" key="1">
    <citation type="submission" date="2015-11" db="EMBL/GenBank/DDBJ databases">
        <authorList>
            <person name="Zhang Y."/>
            <person name="Guo Z."/>
        </authorList>
    </citation>
    <scope>NUCLEOTIDE SEQUENCE [LARGE SCALE GENOMIC DNA]</scope>
    <source>
        <strain evidence="10 11">KCTC 32221</strain>
    </source>
</reference>
<keyword evidence="2" id="KW-0813">Transport</keyword>
<evidence type="ECO:0000313" key="10">
    <source>
        <dbReference type="EMBL" id="ALO46099.1"/>
    </source>
</evidence>
<dbReference type="AlphaFoldDB" id="A0A0S2KDC0"/>
<comment type="subcellular location">
    <subcellularLocation>
        <location evidence="1">Cell membrane</location>
        <topology evidence="1">Multi-pass membrane protein</topology>
    </subcellularLocation>
</comment>
<dbReference type="PANTHER" id="PTHR43373:SF1">
    <property type="entry name" value="NA(+)_H(+) ANTIPORTER SUBUNIT A"/>
    <property type="match status" value="1"/>
</dbReference>
<organism evidence="10 11">
    <name type="scientific">Pseudohongiella spirulinae</name>
    <dbReference type="NCBI Taxonomy" id="1249552"/>
    <lineage>
        <taxon>Bacteria</taxon>
        <taxon>Pseudomonadati</taxon>
        <taxon>Pseudomonadota</taxon>
        <taxon>Gammaproteobacteria</taxon>
        <taxon>Pseudomonadales</taxon>
        <taxon>Pseudohongiellaceae</taxon>
        <taxon>Pseudohongiella</taxon>
    </lineage>
</organism>
<feature type="transmembrane region" description="Helical" evidence="7">
    <location>
        <begin position="55"/>
        <end position="78"/>
    </location>
</feature>
<dbReference type="InterPro" id="IPR025383">
    <property type="entry name" value="MrpA_C/MbhD"/>
</dbReference>
<feature type="transmembrane region" description="Helical" evidence="7">
    <location>
        <begin position="155"/>
        <end position="173"/>
    </location>
</feature>
<feature type="domain" description="MrpA C-terminal/MbhE" evidence="9">
    <location>
        <begin position="119"/>
        <end position="176"/>
    </location>
</feature>
<dbReference type="InterPro" id="IPR050616">
    <property type="entry name" value="CPA3_Na-H_Antiporter_A"/>
</dbReference>
<evidence type="ECO:0000256" key="2">
    <source>
        <dbReference type="ARBA" id="ARBA00022448"/>
    </source>
</evidence>